<protein>
    <submittedName>
        <fullName evidence="2">Uncharacterized protein</fullName>
    </submittedName>
</protein>
<gene>
    <name evidence="2" type="ORF">P8C59_003687</name>
</gene>
<dbReference type="EMBL" id="JAQQPM010000003">
    <property type="protein sequence ID" value="KAK2069080.1"/>
    <property type="molecule type" value="Genomic_DNA"/>
</dbReference>
<evidence type="ECO:0000313" key="3">
    <source>
        <dbReference type="Proteomes" id="UP001217918"/>
    </source>
</evidence>
<evidence type="ECO:0000313" key="2">
    <source>
        <dbReference type="EMBL" id="KAK2069080.1"/>
    </source>
</evidence>
<comment type="caution">
    <text evidence="2">The sequence shown here is derived from an EMBL/GenBank/DDBJ whole genome shotgun (WGS) entry which is preliminary data.</text>
</comment>
<accession>A0AAD9I220</accession>
<keyword evidence="3" id="KW-1185">Reference proteome</keyword>
<evidence type="ECO:0000256" key="1">
    <source>
        <dbReference type="SAM" id="MobiDB-lite"/>
    </source>
</evidence>
<dbReference type="AlphaFoldDB" id="A0AAD9I220"/>
<dbReference type="Proteomes" id="UP001217918">
    <property type="component" value="Unassembled WGS sequence"/>
</dbReference>
<name>A0AAD9I220_9PEZI</name>
<sequence length="93" mass="10028">MVNRPTEFRNIVVKPYYWEPAQDEQAGQTGAKRPERTTESSELSPDDKLAVAAAGVATDSTGALVAASSALRRTRVAANAAFFAASNDIYMYD</sequence>
<feature type="compositionally biased region" description="Basic and acidic residues" evidence="1">
    <location>
        <begin position="32"/>
        <end position="46"/>
    </location>
</feature>
<feature type="region of interest" description="Disordered" evidence="1">
    <location>
        <begin position="20"/>
        <end position="46"/>
    </location>
</feature>
<proteinExistence type="predicted"/>
<organism evidence="2 3">
    <name type="scientific">Phyllachora maydis</name>
    <dbReference type="NCBI Taxonomy" id="1825666"/>
    <lineage>
        <taxon>Eukaryota</taxon>
        <taxon>Fungi</taxon>
        <taxon>Dikarya</taxon>
        <taxon>Ascomycota</taxon>
        <taxon>Pezizomycotina</taxon>
        <taxon>Sordariomycetes</taxon>
        <taxon>Sordariomycetidae</taxon>
        <taxon>Phyllachorales</taxon>
        <taxon>Phyllachoraceae</taxon>
        <taxon>Phyllachora</taxon>
    </lineage>
</organism>
<reference evidence="2" key="1">
    <citation type="journal article" date="2023" name="Mol. Plant Microbe Interact.">
        <title>Elucidating the Obligate Nature and Biological Capacity of an Invasive Fungal Corn Pathogen.</title>
        <authorList>
            <person name="MacCready J.S."/>
            <person name="Roggenkamp E.M."/>
            <person name="Gdanetz K."/>
            <person name="Chilvers M.I."/>
        </authorList>
    </citation>
    <scope>NUCLEOTIDE SEQUENCE</scope>
    <source>
        <strain evidence="2">PM02</strain>
    </source>
</reference>